<comment type="caution">
    <text evidence="2">The sequence shown here is derived from an EMBL/GenBank/DDBJ whole genome shotgun (WGS) entry which is preliminary data.</text>
</comment>
<organism evidence="2 3">
    <name type="scientific">Mucilaginibacter litoreus</name>
    <dbReference type="NCBI Taxonomy" id="1048221"/>
    <lineage>
        <taxon>Bacteria</taxon>
        <taxon>Pseudomonadati</taxon>
        <taxon>Bacteroidota</taxon>
        <taxon>Sphingobacteriia</taxon>
        <taxon>Sphingobacteriales</taxon>
        <taxon>Sphingobacteriaceae</taxon>
        <taxon>Mucilaginibacter</taxon>
    </lineage>
</organism>
<accession>A0ABW3AVY4</accession>
<protein>
    <submittedName>
        <fullName evidence="2">Glycosyltransferase family 25 protein</fullName>
    </submittedName>
</protein>
<gene>
    <name evidence="2" type="ORF">ACFQZX_15580</name>
</gene>
<dbReference type="Proteomes" id="UP001597010">
    <property type="component" value="Unassembled WGS sequence"/>
</dbReference>
<keyword evidence="3" id="KW-1185">Reference proteome</keyword>
<dbReference type="Pfam" id="PF01755">
    <property type="entry name" value="Glyco_transf_25"/>
    <property type="match status" value="1"/>
</dbReference>
<evidence type="ECO:0000313" key="2">
    <source>
        <dbReference type="EMBL" id="MFD0795042.1"/>
    </source>
</evidence>
<sequence>MSHNDFEVAYYINLPHRVDRKLRFERMAQFLPVKKVIRFEAVDGTGMDSAWPGTPGAWGCRESHIRLLEIAKKEGYQKFMIIEDDAIINKSFPKKFDKFLKLVGDDWDMLYLHTQAHWLKPIKINKNVIQLQSTLGTVGIAYNARNLDIILNKLKNDYRWVDSCMGDLHTVLKVYAPTKYLVKHANGFSDNTLTINRTDRHQVEILYYKLKSTLKGVAKKILKKLHLLR</sequence>
<dbReference type="RefSeq" id="WP_377117038.1">
    <property type="nucleotide sequence ID" value="NZ_JBHTHZ010000013.1"/>
</dbReference>
<proteinExistence type="predicted"/>
<reference evidence="3" key="1">
    <citation type="journal article" date="2019" name="Int. J. Syst. Evol. Microbiol.">
        <title>The Global Catalogue of Microorganisms (GCM) 10K type strain sequencing project: providing services to taxonomists for standard genome sequencing and annotation.</title>
        <authorList>
            <consortium name="The Broad Institute Genomics Platform"/>
            <consortium name="The Broad Institute Genome Sequencing Center for Infectious Disease"/>
            <person name="Wu L."/>
            <person name="Ma J."/>
        </authorList>
    </citation>
    <scope>NUCLEOTIDE SEQUENCE [LARGE SCALE GENOMIC DNA]</scope>
    <source>
        <strain evidence="3">CCUG 61484</strain>
    </source>
</reference>
<name>A0ABW3AVY4_9SPHI</name>
<feature type="domain" description="Glycosyl transferase family 25" evidence="1">
    <location>
        <begin position="54"/>
        <end position="111"/>
    </location>
</feature>
<dbReference type="InterPro" id="IPR002654">
    <property type="entry name" value="Glyco_trans_25"/>
</dbReference>
<evidence type="ECO:0000313" key="3">
    <source>
        <dbReference type="Proteomes" id="UP001597010"/>
    </source>
</evidence>
<dbReference type="EMBL" id="JBHTHZ010000013">
    <property type="protein sequence ID" value="MFD0795042.1"/>
    <property type="molecule type" value="Genomic_DNA"/>
</dbReference>
<evidence type="ECO:0000259" key="1">
    <source>
        <dbReference type="Pfam" id="PF01755"/>
    </source>
</evidence>